<dbReference type="PANTHER" id="PTHR13454">
    <property type="entry name" value="PROTEIN MCM10 HOMOLOG"/>
    <property type="match status" value="1"/>
</dbReference>
<dbReference type="InterPro" id="IPR015408">
    <property type="entry name" value="Znf_Mcm10/DnaG"/>
</dbReference>
<evidence type="ECO:0000259" key="3">
    <source>
        <dbReference type="Pfam" id="PF09329"/>
    </source>
</evidence>
<dbReference type="InterPro" id="IPR012340">
    <property type="entry name" value="NA-bd_OB-fold"/>
</dbReference>
<keyword evidence="5" id="KW-1185">Reference proteome</keyword>
<dbReference type="AlphaFoldDB" id="A0A9Q3BNN1"/>
<dbReference type="Gene3D" id="2.40.50.140">
    <property type="entry name" value="Nucleic acid-binding proteins"/>
    <property type="match status" value="1"/>
</dbReference>
<dbReference type="GO" id="GO:0043596">
    <property type="term" value="C:nuclear replication fork"/>
    <property type="evidence" value="ECO:0007669"/>
    <property type="project" value="TreeGrafter"/>
</dbReference>
<feature type="region of interest" description="Disordered" evidence="2">
    <location>
        <begin position="50"/>
        <end position="71"/>
    </location>
</feature>
<feature type="region of interest" description="Disordered" evidence="2">
    <location>
        <begin position="608"/>
        <end position="627"/>
    </location>
</feature>
<dbReference type="OrthoDB" id="202825at2759"/>
<evidence type="ECO:0000256" key="1">
    <source>
        <dbReference type="ARBA" id="ARBA00009679"/>
    </source>
</evidence>
<feature type="region of interest" description="Disordered" evidence="2">
    <location>
        <begin position="727"/>
        <end position="749"/>
    </location>
</feature>
<comment type="similarity">
    <text evidence="1">Belongs to the MCM10 family.</text>
</comment>
<dbReference type="EMBL" id="AVOT02001876">
    <property type="protein sequence ID" value="MBW0468483.1"/>
    <property type="molecule type" value="Genomic_DNA"/>
</dbReference>
<organism evidence="4 5">
    <name type="scientific">Austropuccinia psidii MF-1</name>
    <dbReference type="NCBI Taxonomy" id="1389203"/>
    <lineage>
        <taxon>Eukaryota</taxon>
        <taxon>Fungi</taxon>
        <taxon>Dikarya</taxon>
        <taxon>Basidiomycota</taxon>
        <taxon>Pucciniomycotina</taxon>
        <taxon>Pucciniomycetes</taxon>
        <taxon>Pucciniales</taxon>
        <taxon>Sphaerophragmiaceae</taxon>
        <taxon>Austropuccinia</taxon>
    </lineage>
</organism>
<evidence type="ECO:0000256" key="2">
    <source>
        <dbReference type="SAM" id="MobiDB-lite"/>
    </source>
</evidence>
<dbReference type="GO" id="GO:0006270">
    <property type="term" value="P:DNA replication initiation"/>
    <property type="evidence" value="ECO:0007669"/>
    <property type="project" value="InterPro"/>
</dbReference>
<dbReference type="GO" id="GO:0003688">
    <property type="term" value="F:DNA replication origin binding"/>
    <property type="evidence" value="ECO:0007669"/>
    <property type="project" value="TreeGrafter"/>
</dbReference>
<feature type="domain" description="Zinc finger Mcm10/DnaG-type" evidence="3">
    <location>
        <begin position="419"/>
        <end position="476"/>
    </location>
</feature>
<feature type="compositionally biased region" description="Basic and acidic residues" evidence="2">
    <location>
        <begin position="617"/>
        <end position="626"/>
    </location>
</feature>
<dbReference type="Pfam" id="PF09329">
    <property type="entry name" value="zf-primase"/>
    <property type="match status" value="1"/>
</dbReference>
<evidence type="ECO:0000313" key="5">
    <source>
        <dbReference type="Proteomes" id="UP000765509"/>
    </source>
</evidence>
<feature type="region of interest" description="Disordered" evidence="2">
    <location>
        <begin position="491"/>
        <end position="513"/>
    </location>
</feature>
<proteinExistence type="inferred from homology"/>
<dbReference type="Proteomes" id="UP000765509">
    <property type="component" value="Unassembled WGS sequence"/>
</dbReference>
<dbReference type="InterPro" id="IPR040184">
    <property type="entry name" value="Mcm10"/>
</dbReference>
<name>A0A9Q3BNN1_9BASI</name>
<sequence length="749" mass="83263">MASSNPSNPTSGHLTSSHSLTHLTKHQLLDHLSKVGQQLEIIEKQEQKAKLNSRVLVPPSPSPKKKSNDVLKLDLPRADRPIASASKLIDFTQNSPNKLPQAKEQSSRTSFSNRNIQSTSTLDKELQALRKEAKKRSILQSSNRTLDFSCKPEKQNAVKAKTPIGPIQFKSPTDDPEFLQLEPNSQIRLSKRVLSHSDFQDRLSDRHIVRINELYAIIQKLGNGTFTGGGEWNVPLIGDWVLIGVIGQKSGLKTTKPYTSEIYNTTKVFDKNKFKHGVKEDEVSDDDDLNAKLEQAKSDDENKPTNLRAQQQTRQFVTFKLIDLSSKTISNSGSGVLNMILFESDQVYSNTTSGNNGPIKVYRGGSGGAYEQFSQEQPGTVIAILNPKVLKSRPHQKNQNGPEALTITPQRAECLLVIGKAKDLGNCTAKRLDTGQECGNWCDLRNWCTSDDDSSRPLSICEYHLQRQVSKVRASRAEFFSGTSGMTTHTGTKFGQSLKKKSGDKWDSNSKTGFLSSSHPKRTYINGQITYICGGGGSANSSSKFARDCWNHPAEGERLDGLKRRRKRDLEEAQISQLLNEGNEPGTKQIQSYGAKCVEDARRIKNQSQSSTSLCGKRLEPQEVNEKSPIQHRPVFSVAAIRTMGFDPTASKIDSTQKVIAHKSSKIEQAYNDLLENCHKASPVRGAQESNNDKLDDQFKSSSKRTKLDHQKMLSCHPSKLKNSLSFLHQADDEDDDDDDLIILPPKPK</sequence>
<dbReference type="PANTHER" id="PTHR13454:SF11">
    <property type="entry name" value="PROTEIN MCM10 HOMOLOG"/>
    <property type="match status" value="1"/>
</dbReference>
<accession>A0A9Q3BNN1</accession>
<gene>
    <name evidence="4" type="ORF">O181_008198</name>
</gene>
<protein>
    <recommendedName>
        <fullName evidence="3">Zinc finger Mcm10/DnaG-type domain-containing protein</fullName>
    </recommendedName>
</protein>
<dbReference type="GO" id="GO:0003697">
    <property type="term" value="F:single-stranded DNA binding"/>
    <property type="evidence" value="ECO:0007669"/>
    <property type="project" value="InterPro"/>
</dbReference>
<feature type="region of interest" description="Disordered" evidence="2">
    <location>
        <begin position="683"/>
        <end position="715"/>
    </location>
</feature>
<evidence type="ECO:0000313" key="4">
    <source>
        <dbReference type="EMBL" id="MBW0468483.1"/>
    </source>
</evidence>
<comment type="caution">
    <text evidence="4">The sequence shown here is derived from an EMBL/GenBank/DDBJ whole genome shotgun (WGS) entry which is preliminary data.</text>
</comment>
<reference evidence="4" key="1">
    <citation type="submission" date="2021-03" db="EMBL/GenBank/DDBJ databases">
        <title>Draft genome sequence of rust myrtle Austropuccinia psidii MF-1, a brazilian biotype.</title>
        <authorList>
            <person name="Quecine M.C."/>
            <person name="Pachon D.M.R."/>
            <person name="Bonatelli M.L."/>
            <person name="Correr F.H."/>
            <person name="Franceschini L.M."/>
            <person name="Leite T.F."/>
            <person name="Margarido G.R.A."/>
            <person name="Almeida C.A."/>
            <person name="Ferrarezi J.A."/>
            <person name="Labate C.A."/>
        </authorList>
    </citation>
    <scope>NUCLEOTIDE SEQUENCE</scope>
    <source>
        <strain evidence="4">MF-1</strain>
    </source>
</reference>
<feature type="region of interest" description="Disordered" evidence="2">
    <location>
        <begin position="91"/>
        <end position="119"/>
    </location>
</feature>
<feature type="compositionally biased region" description="Acidic residues" evidence="2">
    <location>
        <begin position="732"/>
        <end position="741"/>
    </location>
</feature>